<keyword evidence="2" id="KW-1185">Reference proteome</keyword>
<sequence length="50" mass="5236">MRIKGEFVLGYGVALAALLRQAASLPRALPTQTAASGSFALYVAIMGKVR</sequence>
<gene>
    <name evidence="1" type="ORF">MSZNOR_2526</name>
</gene>
<organism evidence="1 2">
    <name type="scientific">Methylocaldum szegediense</name>
    <dbReference type="NCBI Taxonomy" id="73780"/>
    <lineage>
        <taxon>Bacteria</taxon>
        <taxon>Pseudomonadati</taxon>
        <taxon>Pseudomonadota</taxon>
        <taxon>Gammaproteobacteria</taxon>
        <taxon>Methylococcales</taxon>
        <taxon>Methylococcaceae</taxon>
        <taxon>Methylocaldum</taxon>
    </lineage>
</organism>
<protein>
    <submittedName>
        <fullName evidence="1">Uncharacterized protein</fullName>
    </submittedName>
</protein>
<reference evidence="1 2" key="1">
    <citation type="submission" date="2023-03" db="EMBL/GenBank/DDBJ databases">
        <authorList>
            <person name="Pearce D."/>
        </authorList>
    </citation>
    <scope>NUCLEOTIDE SEQUENCE [LARGE SCALE GENOMIC DNA]</scope>
    <source>
        <strain evidence="1">Msz</strain>
    </source>
</reference>
<name>A0ABM9I2M4_9GAMM</name>
<evidence type="ECO:0000313" key="1">
    <source>
        <dbReference type="EMBL" id="CAI8851862.1"/>
    </source>
</evidence>
<evidence type="ECO:0000313" key="2">
    <source>
        <dbReference type="Proteomes" id="UP001162030"/>
    </source>
</evidence>
<proteinExistence type="predicted"/>
<accession>A0ABM9I2M4</accession>
<dbReference type="Proteomes" id="UP001162030">
    <property type="component" value="Chromosome"/>
</dbReference>
<dbReference type="EMBL" id="OX458333">
    <property type="protein sequence ID" value="CAI8851862.1"/>
    <property type="molecule type" value="Genomic_DNA"/>
</dbReference>